<dbReference type="EMBL" id="AQFL01000012">
    <property type="protein sequence ID" value="EOR07812.1"/>
    <property type="molecule type" value="Genomic_DNA"/>
</dbReference>
<dbReference type="PATRIC" id="fig|1217699.3.peg.2125"/>
<evidence type="ECO:0000313" key="2">
    <source>
        <dbReference type="Proteomes" id="UP000016203"/>
    </source>
</evidence>
<dbReference type="HOGENOM" id="CLU_2340464_0_0_6"/>
<reference evidence="1 2" key="1">
    <citation type="submission" date="2013-03" db="EMBL/GenBank/DDBJ databases">
        <title>The Genome Sequence of Acinetobacter sp. CIP 110321.</title>
        <authorList>
            <consortium name="The Broad Institute Genome Sequencing Platform"/>
            <consortium name="The Broad Institute Genome Sequencing Center for Infectious Disease"/>
            <person name="Cerqueira G."/>
            <person name="Feldgarden M."/>
            <person name="Courvalin P."/>
            <person name="Perichon B."/>
            <person name="Grillot-Courvalin C."/>
            <person name="Clermont D."/>
            <person name="Rocha E."/>
            <person name="Yoon E.-J."/>
            <person name="Nemec A."/>
            <person name="Walker B."/>
            <person name="Young S.K."/>
            <person name="Zeng Q."/>
            <person name="Gargeya S."/>
            <person name="Fitzgerald M."/>
            <person name="Haas B."/>
            <person name="Abouelleil A."/>
            <person name="Alvarado L."/>
            <person name="Arachchi H.M."/>
            <person name="Berlin A.M."/>
            <person name="Chapman S.B."/>
            <person name="Dewar J."/>
            <person name="Goldberg J."/>
            <person name="Griggs A."/>
            <person name="Gujja S."/>
            <person name="Hansen M."/>
            <person name="Howarth C."/>
            <person name="Imamovic A."/>
            <person name="Larimer J."/>
            <person name="McCowan C."/>
            <person name="Murphy C."/>
            <person name="Neiman D."/>
            <person name="Pearson M."/>
            <person name="Priest M."/>
            <person name="Roberts A."/>
            <person name="Saif S."/>
            <person name="Shea T."/>
            <person name="Sisk P."/>
            <person name="Sykes S."/>
            <person name="Wortman J."/>
            <person name="Nusbaum C."/>
            <person name="Birren B."/>
        </authorList>
    </citation>
    <scope>NUCLEOTIDE SEQUENCE [LARGE SCALE GENOMIC DNA]</scope>
    <source>
        <strain evidence="1 2">CIP 110321</strain>
    </source>
</reference>
<sequence>MVCSERIHLMVRILLFLISLGVFSPVYSADDFFGKKPSILIVKEEDVLNKNNSSENVDFFELSNLLKIKWENQNYNQATRSYEDPFQTSGMSAYDKA</sequence>
<proteinExistence type="predicted"/>
<dbReference type="Proteomes" id="UP000016203">
    <property type="component" value="Unassembled WGS sequence"/>
</dbReference>
<gene>
    <name evidence="1" type="ORF">F896_02185</name>
</gene>
<dbReference type="AlphaFoldDB" id="R9B074"/>
<accession>R9B074</accession>
<protein>
    <submittedName>
        <fullName evidence="1">Uncharacterized protein</fullName>
    </submittedName>
</protein>
<comment type="caution">
    <text evidence="1">The sequence shown here is derived from an EMBL/GenBank/DDBJ whole genome shotgun (WGS) entry which is preliminary data.</text>
</comment>
<organism evidence="1 2">
    <name type="scientific">Acinetobacter genomosp. 15BJ</name>
    <dbReference type="NCBI Taxonomy" id="106651"/>
    <lineage>
        <taxon>Bacteria</taxon>
        <taxon>Pseudomonadati</taxon>
        <taxon>Pseudomonadota</taxon>
        <taxon>Gammaproteobacteria</taxon>
        <taxon>Moraxellales</taxon>
        <taxon>Moraxellaceae</taxon>
        <taxon>Acinetobacter</taxon>
    </lineage>
</organism>
<name>R9B074_9GAMM</name>
<evidence type="ECO:0000313" key="1">
    <source>
        <dbReference type="EMBL" id="EOR07812.1"/>
    </source>
</evidence>